<dbReference type="AlphaFoldDB" id="A0A7W9UKA9"/>
<gene>
    <name evidence="1" type="ORF">BJY24_005176</name>
</gene>
<dbReference type="Proteomes" id="UP000540412">
    <property type="component" value="Unassembled WGS sequence"/>
</dbReference>
<evidence type="ECO:0000313" key="2">
    <source>
        <dbReference type="Proteomes" id="UP000540412"/>
    </source>
</evidence>
<accession>A0A7W9UKA9</accession>
<proteinExistence type="predicted"/>
<protein>
    <submittedName>
        <fullName evidence="1">Uncharacterized protein</fullName>
    </submittedName>
</protein>
<dbReference type="EMBL" id="JACHIT010000002">
    <property type="protein sequence ID" value="MBB5916264.1"/>
    <property type="molecule type" value="Genomic_DNA"/>
</dbReference>
<dbReference type="RefSeq" id="WP_040750830.1">
    <property type="nucleotide sequence ID" value="NZ_JACHIT010000002.1"/>
</dbReference>
<keyword evidence="2" id="KW-1185">Reference proteome</keyword>
<reference evidence="1 2" key="1">
    <citation type="submission" date="2020-08" db="EMBL/GenBank/DDBJ databases">
        <title>Sequencing the genomes of 1000 actinobacteria strains.</title>
        <authorList>
            <person name="Klenk H.-P."/>
        </authorList>
    </citation>
    <scope>NUCLEOTIDE SEQUENCE [LARGE SCALE GENOMIC DNA]</scope>
    <source>
        <strain evidence="1 2">DSM 43582</strain>
    </source>
</reference>
<sequence>MIVRLRAAAVVVVLAGFFAVGAGLPLLFLGEIALAVADGRWTKIWKAALGVVATVWVTGPCLVAGWRRTPLPVHGVEVPREHQPRLWRLVDDVSERTGGPPVRELWLVPGATTEVRCDGGLLGLRPDPMRLYLDVATLLTARADELSAVIARVAAPHSARGARAVVARSAAAVEVAGQRVRGLPYAVFLLSWRWLYDRFAGRVIAAQTTASDAAADRFEDRATRESLQHRASAEWRRYREQYLARDDEPASVPVAGFLRFLVHDGGAPGSALLEDPDDLLTAMDRQVLDPDQTAVRLVESRILGRAASFGDGIGRVARAEPTIGLLLDALGSGALGPAADAIADLAHGETPAPDRRRRLADDVNAALVSAAIGTGRVGFEDDGSGIPGFRIDGMPYDFTPSITRALTDPARLPALWACLIDLGIDPDHRLVHPPIDTERPARVFGNVGVGGRRADLALFDWGMIALPHRWRWRPGWMIDSWPEDRRIERLAALPARSLLELPAAQRIPLAEIASAHLLLPLAALRLRLVRTDDSRLILRVPLRDARAALPRLTALLAPALLDDAVREHRADVSDCR</sequence>
<name>A0A7W9UKA9_9NOCA</name>
<comment type="caution">
    <text evidence="1">The sequence shown here is derived from an EMBL/GenBank/DDBJ whole genome shotgun (WGS) entry which is preliminary data.</text>
</comment>
<evidence type="ECO:0000313" key="1">
    <source>
        <dbReference type="EMBL" id="MBB5916264.1"/>
    </source>
</evidence>
<organism evidence="1 2">
    <name type="scientific">Nocardia transvalensis</name>
    <dbReference type="NCBI Taxonomy" id="37333"/>
    <lineage>
        <taxon>Bacteria</taxon>
        <taxon>Bacillati</taxon>
        <taxon>Actinomycetota</taxon>
        <taxon>Actinomycetes</taxon>
        <taxon>Mycobacteriales</taxon>
        <taxon>Nocardiaceae</taxon>
        <taxon>Nocardia</taxon>
    </lineage>
</organism>